<dbReference type="SUPFAM" id="SSF56219">
    <property type="entry name" value="DNase I-like"/>
    <property type="match status" value="1"/>
</dbReference>
<evidence type="ECO:0000313" key="3">
    <source>
        <dbReference type="EMBL" id="KAK2564417.1"/>
    </source>
</evidence>
<sequence>MQSVDVVSLLGHVNTQLAQFRREQIKPALKQEYSTICSADVPLASQYLFGDELAKQLRDAKESSKISQAVGHSSQRRPYTGNHHSADRQTYEGNQVLDVLIVSNVNQVKTKGVLELTISDHYLVHATLDLKVPTLAPRFISMRSFKRYKADQFSSDMEHIPWDTINLMESVDEKLDAFNDLFLAGLDSHAPVKTVELGRKPNPAITPEIKELITKRNQLPVKARKTGSGMDWDAFVHLRWEIKRSIRQAESDYFNEQVTINKGNSGCIWKTIRRALPNTSTQCHQYTKDTSTLANEFNRFFVSVGPVHYGEIYRCCDSYRRFLRRKNLSIDESMIKYSLAFIAMFIKFSLLWSPETGFGRPKGLADSFSGIEPMFVWAKLPACWQGKFMKQSALLKSQYGTDTFFVNLVLLCGDISLNPGPATREPTLEEDSCEAVLCKIHIAGFQPLYNGCFYRKPDHHLEAVCGLYNAVSKVTSRSCFPNNLITGDFNLPHINWDLCNNENKYHMHNNQQYGTVLNQALLDMINHHSLSQCVKDPTRNSKILDQVHTTNPDLVKSTIICEGMSDHDLVVTELVLKIKPPKKKPRKIFLFKRADVGSLRDNISKFRNSTTKPDHPTLGKRFWSFIRSIKKDNVGISPLKENGKGEAVHDSDSKKKVNLLLEHFKSVFTQEDLENLPSLPQVFPNISQLNFDTARIAKLLSNLNVKKAAGPD</sequence>
<feature type="region of interest" description="Disordered" evidence="1">
    <location>
        <begin position="64"/>
        <end position="88"/>
    </location>
</feature>
<dbReference type="GO" id="GO:0031012">
    <property type="term" value="C:extracellular matrix"/>
    <property type="evidence" value="ECO:0007669"/>
    <property type="project" value="TreeGrafter"/>
</dbReference>
<evidence type="ECO:0000256" key="1">
    <source>
        <dbReference type="SAM" id="MobiDB-lite"/>
    </source>
</evidence>
<name>A0AAD9QNB1_ACRCE</name>
<gene>
    <name evidence="3" type="ORF">P5673_011846</name>
</gene>
<keyword evidence="4" id="KW-1185">Reference proteome</keyword>
<dbReference type="PANTHER" id="PTHR33395:SF22">
    <property type="entry name" value="REVERSE TRANSCRIPTASE DOMAIN-CONTAINING PROTEIN"/>
    <property type="match status" value="1"/>
</dbReference>
<feature type="compositionally biased region" description="Polar residues" evidence="1">
    <location>
        <begin position="65"/>
        <end position="77"/>
    </location>
</feature>
<accession>A0AAD9QNB1</accession>
<dbReference type="Proteomes" id="UP001249851">
    <property type="component" value="Unassembled WGS sequence"/>
</dbReference>
<dbReference type="EMBL" id="JARQWQ010000022">
    <property type="protein sequence ID" value="KAK2564417.1"/>
    <property type="molecule type" value="Genomic_DNA"/>
</dbReference>
<proteinExistence type="predicted"/>
<dbReference type="InterPro" id="IPR005135">
    <property type="entry name" value="Endo/exonuclease/phosphatase"/>
</dbReference>
<feature type="domain" description="Endonuclease/exonuclease/phosphatase" evidence="2">
    <location>
        <begin position="453"/>
        <end position="570"/>
    </location>
</feature>
<protein>
    <recommendedName>
        <fullName evidence="2">Endonuclease/exonuclease/phosphatase domain-containing protein</fullName>
    </recommendedName>
</protein>
<dbReference type="Gene3D" id="3.60.10.10">
    <property type="entry name" value="Endonuclease/exonuclease/phosphatase"/>
    <property type="match status" value="1"/>
</dbReference>
<dbReference type="PANTHER" id="PTHR33395">
    <property type="entry name" value="TRANSCRIPTASE, PUTATIVE-RELATED-RELATED"/>
    <property type="match status" value="1"/>
</dbReference>
<reference evidence="3" key="1">
    <citation type="journal article" date="2023" name="G3 (Bethesda)">
        <title>Whole genome assembly and annotation of the endangered Caribbean coral Acropora cervicornis.</title>
        <authorList>
            <person name="Selwyn J.D."/>
            <person name="Vollmer S.V."/>
        </authorList>
    </citation>
    <scope>NUCLEOTIDE SEQUENCE</scope>
    <source>
        <strain evidence="3">K2</strain>
    </source>
</reference>
<dbReference type="AlphaFoldDB" id="A0AAD9QNB1"/>
<comment type="caution">
    <text evidence="3">The sequence shown here is derived from an EMBL/GenBank/DDBJ whole genome shotgun (WGS) entry which is preliminary data.</text>
</comment>
<reference evidence="3" key="2">
    <citation type="journal article" date="2023" name="Science">
        <title>Genomic signatures of disease resistance in endangered staghorn corals.</title>
        <authorList>
            <person name="Vollmer S.V."/>
            <person name="Selwyn J.D."/>
            <person name="Despard B.A."/>
            <person name="Roesel C.L."/>
        </authorList>
    </citation>
    <scope>NUCLEOTIDE SEQUENCE</scope>
    <source>
        <strain evidence="3">K2</strain>
    </source>
</reference>
<dbReference type="InterPro" id="IPR036691">
    <property type="entry name" value="Endo/exonu/phosph_ase_sf"/>
</dbReference>
<organism evidence="3 4">
    <name type="scientific">Acropora cervicornis</name>
    <name type="common">Staghorn coral</name>
    <dbReference type="NCBI Taxonomy" id="6130"/>
    <lineage>
        <taxon>Eukaryota</taxon>
        <taxon>Metazoa</taxon>
        <taxon>Cnidaria</taxon>
        <taxon>Anthozoa</taxon>
        <taxon>Hexacorallia</taxon>
        <taxon>Scleractinia</taxon>
        <taxon>Astrocoeniina</taxon>
        <taxon>Acroporidae</taxon>
        <taxon>Acropora</taxon>
    </lineage>
</organism>
<evidence type="ECO:0000313" key="4">
    <source>
        <dbReference type="Proteomes" id="UP001249851"/>
    </source>
</evidence>
<dbReference type="GO" id="GO:0003824">
    <property type="term" value="F:catalytic activity"/>
    <property type="evidence" value="ECO:0007669"/>
    <property type="project" value="InterPro"/>
</dbReference>
<evidence type="ECO:0000259" key="2">
    <source>
        <dbReference type="Pfam" id="PF14529"/>
    </source>
</evidence>
<dbReference type="Pfam" id="PF14529">
    <property type="entry name" value="Exo_endo_phos_2"/>
    <property type="match status" value="1"/>
</dbReference>